<evidence type="ECO:0000313" key="4">
    <source>
        <dbReference type="Proteomes" id="UP000589036"/>
    </source>
</evidence>
<feature type="active site" evidence="1">
    <location>
        <position position="286"/>
    </location>
</feature>
<dbReference type="Proteomes" id="UP000589036">
    <property type="component" value="Unassembled WGS sequence"/>
</dbReference>
<protein>
    <submittedName>
        <fullName evidence="3">Homoserine O-acetyltransferase</fullName>
        <ecNumber evidence="3">2.3.1.31</ecNumber>
    </submittedName>
</protein>
<dbReference type="PANTHER" id="PTHR32268">
    <property type="entry name" value="HOMOSERINE O-ACETYLTRANSFERASE"/>
    <property type="match status" value="1"/>
</dbReference>
<organism evidence="3 4">
    <name type="scientific">Spinactinospora alkalitolerans</name>
    <dbReference type="NCBI Taxonomy" id="687207"/>
    <lineage>
        <taxon>Bacteria</taxon>
        <taxon>Bacillati</taxon>
        <taxon>Actinomycetota</taxon>
        <taxon>Actinomycetes</taxon>
        <taxon>Streptosporangiales</taxon>
        <taxon>Nocardiopsidaceae</taxon>
        <taxon>Spinactinospora</taxon>
    </lineage>
</organism>
<feature type="active site" evidence="1">
    <location>
        <position position="315"/>
    </location>
</feature>
<dbReference type="InterPro" id="IPR008220">
    <property type="entry name" value="HAT_MetX-like"/>
</dbReference>
<dbReference type="Gene3D" id="3.40.50.1820">
    <property type="entry name" value="alpha/beta hydrolase"/>
    <property type="match status" value="1"/>
</dbReference>
<name>A0A852TW38_9ACTN</name>
<feature type="domain" description="AB hydrolase-1" evidence="2">
    <location>
        <begin position="59"/>
        <end position="317"/>
    </location>
</feature>
<dbReference type="PIRSF" id="PIRSF000443">
    <property type="entry name" value="Homoser_Ac_trans"/>
    <property type="match status" value="1"/>
</dbReference>
<dbReference type="InterPro" id="IPR000073">
    <property type="entry name" value="AB_hydrolase_1"/>
</dbReference>
<sequence>MGRENDYEVFAAGDVVLQGGATLRDARLAYKTYGRLNADKSNAIVCPTWYSGRHWDNEWMIGEGMALDPDTYFIIVPNMLGNGLSTSPSNTPPPYDRGRFPNVTFYDNVALQHRLVTERFGIERLALVTGWSMGAGQSYQWAVAYPETVERIVPFCGSSVTSVHNKVFLEGIKAALTADAAWNNGWYATQPTTGLRAMARVYAGWGFSQAFYWNQEYTRLGFSSLEDFLVGFWEGFFLDRDANNLLTMLWTWQNGDVGRTPGFNGDTVHALNSIKAKTLILPGGKDLYFPPEDEKWTAEHIPNAELRVIPSTWGHFAGHGTNPEDVRFIDDAIKELLAR</sequence>
<proteinExistence type="predicted"/>
<dbReference type="Pfam" id="PF00561">
    <property type="entry name" value="Abhydrolase_1"/>
    <property type="match status" value="1"/>
</dbReference>
<gene>
    <name evidence="3" type="ORF">HDA32_003061</name>
</gene>
<dbReference type="PANTHER" id="PTHR32268:SF15">
    <property type="entry name" value="HOMOSERINE ACETYLTRANSFERASE FAMILY PROTEIN (AFU_ORTHOLOGUE AFUA_1G15350)"/>
    <property type="match status" value="1"/>
</dbReference>
<keyword evidence="3" id="KW-0808">Transferase</keyword>
<keyword evidence="4" id="KW-1185">Reference proteome</keyword>
<keyword evidence="3" id="KW-0012">Acyltransferase</keyword>
<evidence type="ECO:0000256" key="1">
    <source>
        <dbReference type="PIRSR" id="PIRSR000443-1"/>
    </source>
</evidence>
<dbReference type="NCBIfam" id="NF005757">
    <property type="entry name" value="PRK07581.1"/>
    <property type="match status" value="1"/>
</dbReference>
<dbReference type="EC" id="2.3.1.31" evidence="3"/>
<feature type="active site" description="Nucleophile" evidence="1">
    <location>
        <position position="132"/>
    </location>
</feature>
<dbReference type="GO" id="GO:0004414">
    <property type="term" value="F:homoserine O-acetyltransferase activity"/>
    <property type="evidence" value="ECO:0007669"/>
    <property type="project" value="UniProtKB-EC"/>
</dbReference>
<dbReference type="InterPro" id="IPR029058">
    <property type="entry name" value="AB_hydrolase_fold"/>
</dbReference>
<dbReference type="AlphaFoldDB" id="A0A852TW38"/>
<dbReference type="EMBL" id="JACCCC010000001">
    <property type="protein sequence ID" value="NYE47941.1"/>
    <property type="molecule type" value="Genomic_DNA"/>
</dbReference>
<accession>A0A852TW38</accession>
<dbReference type="SUPFAM" id="SSF53474">
    <property type="entry name" value="alpha/beta-Hydrolases"/>
    <property type="match status" value="1"/>
</dbReference>
<comment type="caution">
    <text evidence="3">The sequence shown here is derived from an EMBL/GenBank/DDBJ whole genome shotgun (WGS) entry which is preliminary data.</text>
</comment>
<evidence type="ECO:0000313" key="3">
    <source>
        <dbReference type="EMBL" id="NYE47941.1"/>
    </source>
</evidence>
<dbReference type="RefSeq" id="WP_179643809.1">
    <property type="nucleotide sequence ID" value="NZ_BAAAYY010000003.1"/>
</dbReference>
<reference evidence="3 4" key="1">
    <citation type="submission" date="2020-07" db="EMBL/GenBank/DDBJ databases">
        <title>Sequencing the genomes of 1000 actinobacteria strains.</title>
        <authorList>
            <person name="Klenk H.-P."/>
        </authorList>
    </citation>
    <scope>NUCLEOTIDE SEQUENCE [LARGE SCALE GENOMIC DNA]</scope>
    <source>
        <strain evidence="3 4">CXB654</strain>
    </source>
</reference>
<evidence type="ECO:0000259" key="2">
    <source>
        <dbReference type="Pfam" id="PF00561"/>
    </source>
</evidence>